<dbReference type="RefSeq" id="WP_109680027.1">
    <property type="nucleotide sequence ID" value="NZ_CP086615.1"/>
</dbReference>
<keyword evidence="3" id="KW-1185">Reference proteome</keyword>
<gene>
    <name evidence="2" type="primary">mobB</name>
    <name evidence="2" type="ORF">DEM34_17020</name>
</gene>
<dbReference type="EMBL" id="QFFI01000039">
    <property type="protein sequence ID" value="PWG61314.1"/>
    <property type="molecule type" value="Genomic_DNA"/>
</dbReference>
<dbReference type="OrthoDB" id="9788394at2"/>
<name>A0A2U2MWV5_9GAMM</name>
<organism evidence="2 3">
    <name type="scientific">Sediminicurvatus halobius</name>
    <dbReference type="NCBI Taxonomy" id="2182432"/>
    <lineage>
        <taxon>Bacteria</taxon>
        <taxon>Pseudomonadati</taxon>
        <taxon>Pseudomonadota</taxon>
        <taxon>Gammaproteobacteria</taxon>
        <taxon>Chromatiales</taxon>
        <taxon>Ectothiorhodospiraceae</taxon>
        <taxon>Sediminicurvatus</taxon>
    </lineage>
</organism>
<comment type="caution">
    <text evidence="2">The sequence shown here is derived from an EMBL/GenBank/DDBJ whole genome shotgun (WGS) entry which is preliminary data.</text>
</comment>
<dbReference type="PANTHER" id="PTHR40072">
    <property type="entry name" value="MOLYBDOPTERIN-GUANINE DINUCLEOTIDE BIOSYNTHESIS ADAPTER PROTEIN-RELATED"/>
    <property type="match status" value="1"/>
</dbReference>
<dbReference type="Pfam" id="PF03205">
    <property type="entry name" value="MobB"/>
    <property type="match status" value="1"/>
</dbReference>
<dbReference type="InterPro" id="IPR027417">
    <property type="entry name" value="P-loop_NTPase"/>
</dbReference>
<dbReference type="Proteomes" id="UP000245474">
    <property type="component" value="Unassembled WGS sequence"/>
</dbReference>
<dbReference type="GO" id="GO:0005525">
    <property type="term" value="F:GTP binding"/>
    <property type="evidence" value="ECO:0007669"/>
    <property type="project" value="InterPro"/>
</dbReference>
<dbReference type="InterPro" id="IPR052539">
    <property type="entry name" value="MGD_biosynthesis_adapter"/>
</dbReference>
<protein>
    <submittedName>
        <fullName evidence="2">Molybdopterin-guanine dinucleotide biosynthesis protein B</fullName>
    </submittedName>
</protein>
<accession>A0A2U2MWV5</accession>
<dbReference type="PANTHER" id="PTHR40072:SF1">
    <property type="entry name" value="MOLYBDOPTERIN-GUANINE DINUCLEOTIDE BIOSYNTHESIS ADAPTER PROTEIN"/>
    <property type="match status" value="1"/>
</dbReference>
<dbReference type="CDD" id="cd03116">
    <property type="entry name" value="MobB"/>
    <property type="match status" value="1"/>
</dbReference>
<dbReference type="GO" id="GO:0006777">
    <property type="term" value="P:Mo-molybdopterin cofactor biosynthetic process"/>
    <property type="evidence" value="ECO:0007669"/>
    <property type="project" value="InterPro"/>
</dbReference>
<dbReference type="Gene3D" id="3.40.50.300">
    <property type="entry name" value="P-loop containing nucleotide triphosphate hydrolases"/>
    <property type="match status" value="1"/>
</dbReference>
<dbReference type="InterPro" id="IPR004435">
    <property type="entry name" value="MobB_dom"/>
</dbReference>
<evidence type="ECO:0000313" key="2">
    <source>
        <dbReference type="EMBL" id="PWG61314.1"/>
    </source>
</evidence>
<feature type="domain" description="Molybdopterin-guanine dinucleotide biosynthesis protein B (MobB)" evidence="1">
    <location>
        <begin position="14"/>
        <end position="148"/>
    </location>
</feature>
<dbReference type="AlphaFoldDB" id="A0A2U2MWV5"/>
<dbReference type="NCBIfam" id="TIGR00176">
    <property type="entry name" value="mobB"/>
    <property type="match status" value="1"/>
</dbReference>
<sequence>MTAQPASAAQPAPVLGIAGWSGAGKTTLLAAVIPRLTAAGLRVALVKHAHHRFDVDHPGKDSHRLREAGAREVLITSARRHVRIVERAEPRDPVLEEELARVDRQRNDLVLVEGFRHAPIPKLEVWRAARGEPPLYPGDAHILAVVTDSPEQVDTRLPVLALDQPESVAAFIRRWLEEVRQPRAPQNE</sequence>
<reference evidence="2 3" key="1">
    <citation type="submission" date="2018-05" db="EMBL/GenBank/DDBJ databases">
        <title>Spiribacter halobius sp. nov., a moderately halophilic bacterium isolated from marine solar saltern.</title>
        <authorList>
            <person name="Zheng W.-S."/>
            <person name="Lu D.-C."/>
            <person name="Du Z.-J."/>
        </authorList>
    </citation>
    <scope>NUCLEOTIDE SEQUENCE [LARGE SCALE GENOMIC DNA]</scope>
    <source>
        <strain evidence="2 3">E85</strain>
    </source>
</reference>
<evidence type="ECO:0000313" key="3">
    <source>
        <dbReference type="Proteomes" id="UP000245474"/>
    </source>
</evidence>
<evidence type="ECO:0000259" key="1">
    <source>
        <dbReference type="Pfam" id="PF03205"/>
    </source>
</evidence>
<proteinExistence type="predicted"/>
<dbReference type="SUPFAM" id="SSF52540">
    <property type="entry name" value="P-loop containing nucleoside triphosphate hydrolases"/>
    <property type="match status" value="1"/>
</dbReference>